<evidence type="ECO:0000256" key="1">
    <source>
        <dbReference type="ARBA" id="ARBA00000013"/>
    </source>
</evidence>
<feature type="binding site" evidence="18">
    <location>
        <begin position="130"/>
        <end position="136"/>
    </location>
    <ligand>
        <name>(6S)-NADPHX</name>
        <dbReference type="ChEBI" id="CHEBI:64076"/>
    </ligand>
</feature>
<dbReference type="Gene3D" id="3.40.1190.20">
    <property type="match status" value="1"/>
</dbReference>
<dbReference type="EMBL" id="PNIL01000049">
    <property type="protein sequence ID" value="PMP67361.1"/>
    <property type="molecule type" value="Genomic_DNA"/>
</dbReference>
<keyword evidence="10 17" id="KW-0520">NAD</keyword>
<dbReference type="GO" id="GO:0052855">
    <property type="term" value="F:ADP-dependent NAD(P)H-hydrate dehydratase activity"/>
    <property type="evidence" value="ECO:0007669"/>
    <property type="project" value="UniProtKB-UniRule"/>
</dbReference>
<comment type="catalytic activity">
    <reaction evidence="16 17 19">
        <text>(6S)-NADPHX + ADP = AMP + phosphate + NADPH + H(+)</text>
        <dbReference type="Rhea" id="RHEA:32235"/>
        <dbReference type="ChEBI" id="CHEBI:15378"/>
        <dbReference type="ChEBI" id="CHEBI:43474"/>
        <dbReference type="ChEBI" id="CHEBI:57783"/>
        <dbReference type="ChEBI" id="CHEBI:64076"/>
        <dbReference type="ChEBI" id="CHEBI:456215"/>
        <dbReference type="ChEBI" id="CHEBI:456216"/>
        <dbReference type="EC" id="4.2.1.136"/>
    </reaction>
</comment>
<feature type="binding site" evidence="17">
    <location>
        <begin position="416"/>
        <end position="420"/>
    </location>
    <ligand>
        <name>AMP</name>
        <dbReference type="ChEBI" id="CHEBI:456215"/>
    </ligand>
</feature>
<evidence type="ECO:0000256" key="12">
    <source>
        <dbReference type="ARBA" id="ARBA00023239"/>
    </source>
</evidence>
<sequence length="518" mass="56212">MKVVTSEEIKKLDELAINSGISEEILMENAGSAVFYFLKSKFGLLRKFLIFAGSGNNGGDAFTVARLLSSHNAEVTLFTVSDTTKLKGSALKNFELLKNYPVEVLEFTSINRVLLLAIKEADVIIDGIFGTGLNRPINGKIEELVVEINNSGKPVVAIDIPSGVSANTGEVLGVAIKANYTITMGLPKRGFFAYPGCDYVGKIIVNHITYPPEITHSKDISVEIKIIEPYTARPTDAHKGSLGKALFIAGSSHYTGAPYFNALSFLKGGGGISYLATTEYVSKIVSERSPEIVQIPLKENKNGAISSEDIGKIIEFSKNVDVVAIGSGLSIDEDTEQLVLNVIQNVQKPLIIDGDAITIISKYKEILKKRTFDTVLTPHIGEFSRLTGLPVNEIKKDKFSALFKAMKEIQHLIVLKGEYSLIGLNGNIYINTSGNPLLATAGSGDVLVGTIASSIARKGNTLEGTILGTYIHGLSGDLLANEFKEGITALDILQNIPNAIRYYWEHYKELEGAFYERL</sequence>
<evidence type="ECO:0000256" key="7">
    <source>
        <dbReference type="ARBA" id="ARBA00022840"/>
    </source>
</evidence>
<evidence type="ECO:0000313" key="22">
    <source>
        <dbReference type="EMBL" id="PMP67361.1"/>
    </source>
</evidence>
<gene>
    <name evidence="18" type="primary">nnrE</name>
    <name evidence="17" type="synonym">nnrD</name>
    <name evidence="22" type="ORF">C0189_03325</name>
</gene>
<feature type="domain" description="YjeF N-terminal" evidence="21">
    <location>
        <begin position="9"/>
        <end position="216"/>
    </location>
</feature>
<dbReference type="PANTHER" id="PTHR12592">
    <property type="entry name" value="ATP-DEPENDENT (S)-NAD(P)H-HYDRATE DEHYDRATASE FAMILY MEMBER"/>
    <property type="match status" value="1"/>
</dbReference>
<keyword evidence="6 17" id="KW-0547">Nucleotide-binding</keyword>
<name>A0A2J6WED3_9BACT</name>
<dbReference type="SUPFAM" id="SSF64153">
    <property type="entry name" value="YjeF N-terminal domain-like"/>
    <property type="match status" value="1"/>
</dbReference>
<dbReference type="Pfam" id="PF03853">
    <property type="entry name" value="YjeF_N"/>
    <property type="match status" value="1"/>
</dbReference>
<comment type="similarity">
    <text evidence="17">Belongs to the NnrD/CARKD family.</text>
</comment>
<proteinExistence type="inferred from homology"/>
<comment type="caution">
    <text evidence="22">The sequence shown here is derived from an EMBL/GenBank/DDBJ whole genome shotgun (WGS) entry which is preliminary data.</text>
</comment>
<dbReference type="NCBIfam" id="TIGR00197">
    <property type="entry name" value="yjeF_nterm"/>
    <property type="match status" value="1"/>
</dbReference>
<reference evidence="22 23" key="1">
    <citation type="submission" date="2018-01" db="EMBL/GenBank/DDBJ databases">
        <title>Metagenomic assembled genomes from two thermal pools in the Uzon Caldera, Kamchatka, Russia.</title>
        <authorList>
            <person name="Wilkins L."/>
            <person name="Ettinger C."/>
        </authorList>
    </citation>
    <scope>NUCLEOTIDE SEQUENCE [LARGE SCALE GENOMIC DNA]</scope>
    <source>
        <strain evidence="22">ZAV-07</strain>
    </source>
</reference>
<dbReference type="FunFam" id="3.40.50.10260:FF:000003">
    <property type="entry name" value="Multifunctional fusion protein"/>
    <property type="match status" value="1"/>
</dbReference>
<feature type="binding site" evidence="17">
    <location>
        <position position="445"/>
    </location>
    <ligand>
        <name>(6S)-NADPHX</name>
        <dbReference type="ChEBI" id="CHEBI:64076"/>
    </ligand>
</feature>
<protein>
    <recommendedName>
        <fullName evidence="19">Bifunctional NAD(P)H-hydrate repair enzyme</fullName>
    </recommendedName>
    <alternativeName>
        <fullName evidence="19">Nicotinamide nucleotide repair protein</fullName>
    </alternativeName>
    <domain>
        <recommendedName>
            <fullName evidence="19">ADP-dependent (S)-NAD(P)H-hydrate dehydratase</fullName>
            <ecNumber evidence="19">4.2.1.136</ecNumber>
        </recommendedName>
        <alternativeName>
            <fullName evidence="19">ADP-dependent NAD(P)HX dehydratase</fullName>
        </alternativeName>
    </domain>
    <domain>
        <recommendedName>
            <fullName evidence="19">NAD(P)H-hydrate epimerase</fullName>
            <ecNumber evidence="19">5.1.99.6</ecNumber>
        </recommendedName>
    </domain>
</protein>
<evidence type="ECO:0000256" key="11">
    <source>
        <dbReference type="ARBA" id="ARBA00023235"/>
    </source>
</evidence>
<keyword evidence="13" id="KW-0511">Multifunctional enzyme</keyword>
<evidence type="ECO:0000313" key="23">
    <source>
        <dbReference type="Proteomes" id="UP000237040"/>
    </source>
</evidence>
<evidence type="ECO:0000256" key="17">
    <source>
        <dbReference type="HAMAP-Rule" id="MF_01965"/>
    </source>
</evidence>
<comment type="similarity">
    <text evidence="3 19">In the N-terminal section; belongs to the NnrE/AIBP family.</text>
</comment>
<keyword evidence="11 18" id="KW-0413">Isomerase</keyword>
<feature type="binding site" evidence="18">
    <location>
        <position position="57"/>
    </location>
    <ligand>
        <name>K(+)</name>
        <dbReference type="ChEBI" id="CHEBI:29103"/>
    </ligand>
</feature>
<dbReference type="InterPro" id="IPR036652">
    <property type="entry name" value="YjeF_N_dom_sf"/>
</dbReference>
<dbReference type="HAMAP" id="MF_01965">
    <property type="entry name" value="NADHX_dehydratase"/>
    <property type="match status" value="1"/>
</dbReference>
<dbReference type="CDD" id="cd01171">
    <property type="entry name" value="YXKO-related"/>
    <property type="match status" value="1"/>
</dbReference>
<evidence type="ECO:0000256" key="4">
    <source>
        <dbReference type="ARBA" id="ARBA00009524"/>
    </source>
</evidence>
<comment type="function">
    <text evidence="17">Catalyzes the dehydration of the S-form of NAD(P)HX at the expense of ADP, which is converted to AMP. Together with NAD(P)HX epimerase, which catalyzes the epimerization of the S- and R-forms, the enzyme allows the repair of both epimers of NAD(P)HX, a damaged form of NAD(P)H that is a result of enzymatic or heat-dependent hydration.</text>
</comment>
<feature type="domain" description="YjeF C-terminal" evidence="20">
    <location>
        <begin position="222"/>
        <end position="503"/>
    </location>
</feature>
<keyword evidence="12 17" id="KW-0456">Lyase</keyword>
<dbReference type="RefSeq" id="WP_424586645.1">
    <property type="nucleotide sequence ID" value="NZ_JBNAUB010000006.1"/>
</dbReference>
<dbReference type="SUPFAM" id="SSF53613">
    <property type="entry name" value="Ribokinase-like"/>
    <property type="match status" value="1"/>
</dbReference>
<evidence type="ECO:0000259" key="21">
    <source>
        <dbReference type="PROSITE" id="PS51385"/>
    </source>
</evidence>
<comment type="function">
    <text evidence="14 19">Bifunctional enzyme that catalyzes the epimerization of the S- and R-forms of NAD(P)HX and the dehydration of the S-form of NAD(P)HX at the expense of ADP, which is converted to AMP. This allows the repair of both epimers of NAD(P)HX, a damaged form of NAD(P)H that is a result of enzymatic or heat-dependent hydration.</text>
</comment>
<evidence type="ECO:0000256" key="6">
    <source>
        <dbReference type="ARBA" id="ARBA00022741"/>
    </source>
</evidence>
<evidence type="ECO:0000256" key="13">
    <source>
        <dbReference type="ARBA" id="ARBA00023268"/>
    </source>
</evidence>
<dbReference type="InterPro" id="IPR004443">
    <property type="entry name" value="YjeF_N_dom"/>
</dbReference>
<evidence type="ECO:0000256" key="15">
    <source>
        <dbReference type="ARBA" id="ARBA00048238"/>
    </source>
</evidence>
<dbReference type="PROSITE" id="PS51385">
    <property type="entry name" value="YJEF_N"/>
    <property type="match status" value="1"/>
</dbReference>
<feature type="binding site" evidence="17">
    <location>
        <position position="444"/>
    </location>
    <ligand>
        <name>AMP</name>
        <dbReference type="ChEBI" id="CHEBI:456215"/>
    </ligand>
</feature>
<comment type="cofactor">
    <cofactor evidence="18 19">
        <name>K(+)</name>
        <dbReference type="ChEBI" id="CHEBI:29103"/>
    </cofactor>
    <text evidence="18 19">Binds 1 potassium ion per subunit.</text>
</comment>
<feature type="binding site" evidence="18">
    <location>
        <position position="126"/>
    </location>
    <ligand>
        <name>K(+)</name>
        <dbReference type="ChEBI" id="CHEBI:29103"/>
    </ligand>
</feature>
<evidence type="ECO:0000256" key="10">
    <source>
        <dbReference type="ARBA" id="ARBA00023027"/>
    </source>
</evidence>
<dbReference type="GO" id="GO:0046496">
    <property type="term" value="P:nicotinamide nucleotide metabolic process"/>
    <property type="evidence" value="ECO:0007669"/>
    <property type="project" value="UniProtKB-UniRule"/>
</dbReference>
<dbReference type="GO" id="GO:0046872">
    <property type="term" value="F:metal ion binding"/>
    <property type="evidence" value="ECO:0007669"/>
    <property type="project" value="UniProtKB-UniRule"/>
</dbReference>
<feature type="binding site" evidence="17">
    <location>
        <position position="328"/>
    </location>
    <ligand>
        <name>(6S)-NADPHX</name>
        <dbReference type="ChEBI" id="CHEBI:64076"/>
    </ligand>
</feature>
<organism evidence="22 23">
    <name type="scientific">Caldisericum exile</name>
    <dbReference type="NCBI Taxonomy" id="693075"/>
    <lineage>
        <taxon>Bacteria</taxon>
        <taxon>Pseudomonadati</taxon>
        <taxon>Caldisericota/Cryosericota group</taxon>
        <taxon>Caldisericota</taxon>
        <taxon>Caldisericia</taxon>
        <taxon>Caldisericales</taxon>
        <taxon>Caldisericaceae</taxon>
        <taxon>Caldisericum</taxon>
    </lineage>
</organism>
<keyword evidence="5 18" id="KW-0479">Metal-binding</keyword>
<dbReference type="GO" id="GO:0052856">
    <property type="term" value="F:NAD(P)HX epimerase activity"/>
    <property type="evidence" value="ECO:0007669"/>
    <property type="project" value="UniProtKB-UniRule"/>
</dbReference>
<dbReference type="GO" id="GO:0110051">
    <property type="term" value="P:metabolite repair"/>
    <property type="evidence" value="ECO:0007669"/>
    <property type="project" value="TreeGrafter"/>
</dbReference>
<evidence type="ECO:0000256" key="9">
    <source>
        <dbReference type="ARBA" id="ARBA00022958"/>
    </source>
</evidence>
<comment type="catalytic activity">
    <reaction evidence="1 18 19">
        <text>(6R)-NADHX = (6S)-NADHX</text>
        <dbReference type="Rhea" id="RHEA:32215"/>
        <dbReference type="ChEBI" id="CHEBI:64074"/>
        <dbReference type="ChEBI" id="CHEBI:64075"/>
        <dbReference type="EC" id="5.1.99.6"/>
    </reaction>
</comment>
<feature type="binding site" evidence="18">
    <location>
        <position position="162"/>
    </location>
    <ligand>
        <name>K(+)</name>
        <dbReference type="ChEBI" id="CHEBI:29103"/>
    </ligand>
</feature>
<dbReference type="EC" id="4.2.1.136" evidence="19"/>
<feature type="binding site" evidence="18">
    <location>
        <begin position="56"/>
        <end position="60"/>
    </location>
    <ligand>
        <name>(6S)-NADPHX</name>
        <dbReference type="ChEBI" id="CHEBI:64076"/>
    </ligand>
</feature>
<evidence type="ECO:0000256" key="2">
    <source>
        <dbReference type="ARBA" id="ARBA00000909"/>
    </source>
</evidence>
<evidence type="ECO:0000256" key="3">
    <source>
        <dbReference type="ARBA" id="ARBA00006001"/>
    </source>
</evidence>
<dbReference type="NCBIfam" id="TIGR00196">
    <property type="entry name" value="yjeF_cterm"/>
    <property type="match status" value="1"/>
</dbReference>
<comment type="function">
    <text evidence="18">Catalyzes the epimerization of the S- and R-forms of NAD(P)HX, a damaged form of NAD(P)H that is a result of enzymatic or heat-dependent hydration. This is a prerequisite for the S-specific NAD(P)H-hydrate dehydratase to allow the repair of both epimers of NAD(P)HX.</text>
</comment>
<evidence type="ECO:0000256" key="16">
    <source>
        <dbReference type="ARBA" id="ARBA00049209"/>
    </source>
</evidence>
<dbReference type="Gene3D" id="3.40.50.10260">
    <property type="entry name" value="YjeF N-terminal domain"/>
    <property type="match status" value="1"/>
</dbReference>
<dbReference type="PANTHER" id="PTHR12592:SF0">
    <property type="entry name" value="ATP-DEPENDENT (S)-NAD(P)H-HYDRATE DEHYDRATASE"/>
    <property type="match status" value="1"/>
</dbReference>
<comment type="subunit">
    <text evidence="17">Homotetramer.</text>
</comment>
<evidence type="ECO:0000256" key="19">
    <source>
        <dbReference type="PIRNR" id="PIRNR017184"/>
    </source>
</evidence>
<feature type="binding site" evidence="17">
    <location>
        <position position="257"/>
    </location>
    <ligand>
        <name>(6S)-NADPHX</name>
        <dbReference type="ChEBI" id="CHEBI:64076"/>
    </ligand>
</feature>
<dbReference type="AlphaFoldDB" id="A0A2J6WED3"/>
<keyword evidence="8 17" id="KW-0521">NADP</keyword>
<evidence type="ECO:0000259" key="20">
    <source>
        <dbReference type="PROSITE" id="PS51383"/>
    </source>
</evidence>
<comment type="cofactor">
    <cofactor evidence="17">
        <name>Mg(2+)</name>
        <dbReference type="ChEBI" id="CHEBI:18420"/>
    </cofactor>
</comment>
<comment type="similarity">
    <text evidence="18">Belongs to the NnrE/AIBP family.</text>
</comment>
<dbReference type="PROSITE" id="PS51383">
    <property type="entry name" value="YJEF_C_3"/>
    <property type="match status" value="1"/>
</dbReference>
<evidence type="ECO:0000256" key="14">
    <source>
        <dbReference type="ARBA" id="ARBA00025153"/>
    </source>
</evidence>
<evidence type="ECO:0000256" key="18">
    <source>
        <dbReference type="HAMAP-Rule" id="MF_01966"/>
    </source>
</evidence>
<dbReference type="InterPro" id="IPR029056">
    <property type="entry name" value="Ribokinase-like"/>
</dbReference>
<dbReference type="EC" id="5.1.99.6" evidence="19"/>
<feature type="binding site" evidence="17">
    <location>
        <position position="379"/>
    </location>
    <ligand>
        <name>(6S)-NADPHX</name>
        <dbReference type="ChEBI" id="CHEBI:64076"/>
    </ligand>
</feature>
<dbReference type="GO" id="GO:0005524">
    <property type="term" value="F:ATP binding"/>
    <property type="evidence" value="ECO:0007669"/>
    <property type="project" value="UniProtKB-UniRule"/>
</dbReference>
<evidence type="ECO:0000256" key="5">
    <source>
        <dbReference type="ARBA" id="ARBA00022723"/>
    </source>
</evidence>
<dbReference type="InterPro" id="IPR030677">
    <property type="entry name" value="Nnr"/>
</dbReference>
<dbReference type="Proteomes" id="UP000237040">
    <property type="component" value="Unassembled WGS sequence"/>
</dbReference>
<accession>A0A2J6WED3</accession>
<feature type="binding site" evidence="18">
    <location>
        <position position="159"/>
    </location>
    <ligand>
        <name>(6S)-NADPHX</name>
        <dbReference type="ChEBI" id="CHEBI:64076"/>
    </ligand>
</feature>
<dbReference type="HAMAP" id="MF_01966">
    <property type="entry name" value="NADHX_epimerase"/>
    <property type="match status" value="1"/>
</dbReference>
<keyword evidence="9 18" id="KW-0630">Potassium</keyword>
<keyword evidence="7 17" id="KW-0067">ATP-binding</keyword>
<comment type="similarity">
    <text evidence="4 19">In the C-terminal section; belongs to the NnrD/CARKD family.</text>
</comment>
<dbReference type="InterPro" id="IPR000631">
    <property type="entry name" value="CARKD"/>
</dbReference>
<evidence type="ECO:0000256" key="8">
    <source>
        <dbReference type="ARBA" id="ARBA00022857"/>
    </source>
</evidence>
<comment type="caution">
    <text evidence="18">Lacks conserved residue(s) required for the propagation of feature annotation.</text>
</comment>
<comment type="catalytic activity">
    <reaction evidence="2 18 19">
        <text>(6R)-NADPHX = (6S)-NADPHX</text>
        <dbReference type="Rhea" id="RHEA:32227"/>
        <dbReference type="ChEBI" id="CHEBI:64076"/>
        <dbReference type="ChEBI" id="CHEBI:64077"/>
        <dbReference type="EC" id="5.1.99.6"/>
    </reaction>
</comment>
<dbReference type="PIRSF" id="PIRSF017184">
    <property type="entry name" value="Nnr"/>
    <property type="match status" value="1"/>
</dbReference>
<comment type="catalytic activity">
    <reaction evidence="15 17 19">
        <text>(6S)-NADHX + ADP = AMP + phosphate + NADH + H(+)</text>
        <dbReference type="Rhea" id="RHEA:32223"/>
        <dbReference type="ChEBI" id="CHEBI:15378"/>
        <dbReference type="ChEBI" id="CHEBI:43474"/>
        <dbReference type="ChEBI" id="CHEBI:57945"/>
        <dbReference type="ChEBI" id="CHEBI:64074"/>
        <dbReference type="ChEBI" id="CHEBI:456215"/>
        <dbReference type="ChEBI" id="CHEBI:456216"/>
        <dbReference type="EC" id="4.2.1.136"/>
    </reaction>
</comment>
<dbReference type="Pfam" id="PF01256">
    <property type="entry name" value="Carb_kinase"/>
    <property type="match status" value="1"/>
</dbReference>